<evidence type="ECO:0000313" key="2">
    <source>
        <dbReference type="Proteomes" id="UP000309174"/>
    </source>
</evidence>
<dbReference type="AlphaFoldDB" id="A0A5C4J0W9"/>
<evidence type="ECO:0000313" key="1">
    <source>
        <dbReference type="EMBL" id="TMQ90126.1"/>
    </source>
</evidence>
<comment type="caution">
    <text evidence="1">The sequence shown here is derived from an EMBL/GenBank/DDBJ whole genome shotgun (WGS) entry which is preliminary data.</text>
</comment>
<keyword evidence="2" id="KW-1185">Reference proteome</keyword>
<reference evidence="1 2" key="1">
    <citation type="submission" date="2019-05" db="EMBL/GenBank/DDBJ databases">
        <title>Draft genome sequence of Actinomadura sp. 14C53.</title>
        <authorList>
            <person name="Saricaoglu S."/>
            <person name="Isik K."/>
        </authorList>
    </citation>
    <scope>NUCLEOTIDE SEQUENCE [LARGE SCALE GENOMIC DNA]</scope>
    <source>
        <strain evidence="1 2">14C53</strain>
    </source>
</reference>
<dbReference type="Proteomes" id="UP000309174">
    <property type="component" value="Unassembled WGS sequence"/>
</dbReference>
<sequence>MPTAMVAAPPPRHRPPRSWSRRLFATITAAIVATGCFVATTSTPAAAREGLIDQARFRAQTALLGADCKQYLTGPSFQAPDDRDPQQVAGRVPIVSAPVPAGQPAGAIASSPLFRGVRGTISVHPNFFASDPGLPVSPTAAFAPSADQQRTIAILHEIGHLTGREGDHNQDLPRQFEYNATILNLCLARPAVPGPRITGFFCSADELYGHPFNCDLYWEDGTDPDEVQVSSNGSQARRYNDYAHNYVSISGRCDPYQDTYVSISVFDANGRRADATQSGFCPRD</sequence>
<proteinExistence type="predicted"/>
<organism evidence="1 2">
    <name type="scientific">Actinomadura soli</name>
    <dbReference type="NCBI Taxonomy" id="2508997"/>
    <lineage>
        <taxon>Bacteria</taxon>
        <taxon>Bacillati</taxon>
        <taxon>Actinomycetota</taxon>
        <taxon>Actinomycetes</taxon>
        <taxon>Streptosporangiales</taxon>
        <taxon>Thermomonosporaceae</taxon>
        <taxon>Actinomadura</taxon>
    </lineage>
</organism>
<gene>
    <name evidence="1" type="ORF">ETD83_36765</name>
</gene>
<name>A0A5C4J0W9_9ACTN</name>
<dbReference type="EMBL" id="VCKW01000324">
    <property type="protein sequence ID" value="TMQ90126.1"/>
    <property type="molecule type" value="Genomic_DNA"/>
</dbReference>
<accession>A0A5C4J0W9</accession>
<protein>
    <submittedName>
        <fullName evidence="1">Uncharacterized protein</fullName>
    </submittedName>
</protein>